<protein>
    <recommendedName>
        <fullName evidence="3">MICOS complex subunit MIC19</fullName>
    </recommendedName>
</protein>
<comment type="caution">
    <text evidence="1">The sequence shown here is derived from an EMBL/GenBank/DDBJ whole genome shotgun (WGS) entry which is preliminary data.</text>
</comment>
<proteinExistence type="predicted"/>
<dbReference type="PANTHER" id="PTHR21588:SF18">
    <property type="entry name" value="MICOS COMPLEX SUBUNIT MIC19"/>
    <property type="match status" value="1"/>
</dbReference>
<dbReference type="PANTHER" id="PTHR21588">
    <property type="entry name" value="COILED-COIL-HELIX-COILED-COIL-HELIX DOMAIN CONTAINING 6"/>
    <property type="match status" value="1"/>
</dbReference>
<evidence type="ECO:0000313" key="2">
    <source>
        <dbReference type="Proteomes" id="UP001329430"/>
    </source>
</evidence>
<evidence type="ECO:0008006" key="3">
    <source>
        <dbReference type="Google" id="ProtNLM"/>
    </source>
</evidence>
<dbReference type="AlphaFoldDB" id="A0AAN7V6X8"/>
<keyword evidence="2" id="KW-1185">Reference proteome</keyword>
<sequence length="176" mass="20131">MGSGTSRTRKITLDNEDASKVIKVSDDVVQRLKCEPKSKVSSVSSQEVVPFDSDSGPVPIYYYEPRLTSLQFQQDKNQALKRNDEYWEKRIKDLENCHSEMHKVMDGEYNKAITELSQEKKLYACDTPPCQMSKKKVLDCYKKYPNQSMKCLKEVEAFTACVDLQRSILIDAKAAS</sequence>
<dbReference type="Proteomes" id="UP001329430">
    <property type="component" value="Chromosome 8"/>
</dbReference>
<dbReference type="GO" id="GO:0007007">
    <property type="term" value="P:inner mitochondrial membrane organization"/>
    <property type="evidence" value="ECO:0007669"/>
    <property type="project" value="TreeGrafter"/>
</dbReference>
<gene>
    <name evidence="1" type="ORF">RI129_010924</name>
</gene>
<dbReference type="GO" id="GO:0061617">
    <property type="term" value="C:MICOS complex"/>
    <property type="evidence" value="ECO:0007669"/>
    <property type="project" value="TreeGrafter"/>
</dbReference>
<dbReference type="InterPro" id="IPR052632">
    <property type="entry name" value="MICOS_subunit_Mic19"/>
</dbReference>
<name>A0AAN7V6X8_9COLE</name>
<reference evidence="1 2" key="1">
    <citation type="journal article" date="2024" name="Insects">
        <title>An Improved Chromosome-Level Genome Assembly of the Firefly Pyrocoelia pectoralis.</title>
        <authorList>
            <person name="Fu X."/>
            <person name="Meyer-Rochow V.B."/>
            <person name="Ballantyne L."/>
            <person name="Zhu X."/>
        </authorList>
    </citation>
    <scope>NUCLEOTIDE SEQUENCE [LARGE SCALE GENOMIC DNA]</scope>
    <source>
        <strain evidence="1">XCY_ONT2</strain>
    </source>
</reference>
<accession>A0AAN7V6X8</accession>
<evidence type="ECO:0000313" key="1">
    <source>
        <dbReference type="EMBL" id="KAK5640113.1"/>
    </source>
</evidence>
<organism evidence="1 2">
    <name type="scientific">Pyrocoelia pectoralis</name>
    <dbReference type="NCBI Taxonomy" id="417401"/>
    <lineage>
        <taxon>Eukaryota</taxon>
        <taxon>Metazoa</taxon>
        <taxon>Ecdysozoa</taxon>
        <taxon>Arthropoda</taxon>
        <taxon>Hexapoda</taxon>
        <taxon>Insecta</taxon>
        <taxon>Pterygota</taxon>
        <taxon>Neoptera</taxon>
        <taxon>Endopterygota</taxon>
        <taxon>Coleoptera</taxon>
        <taxon>Polyphaga</taxon>
        <taxon>Elateriformia</taxon>
        <taxon>Elateroidea</taxon>
        <taxon>Lampyridae</taxon>
        <taxon>Lampyrinae</taxon>
        <taxon>Pyrocoelia</taxon>
    </lineage>
</organism>
<dbReference type="EMBL" id="JAVRBK010000008">
    <property type="protein sequence ID" value="KAK5640113.1"/>
    <property type="molecule type" value="Genomic_DNA"/>
</dbReference>